<keyword evidence="4" id="KW-0472">Membrane</keyword>
<dbReference type="PANTHER" id="PTHR10434:SF11">
    <property type="entry name" value="1-ACYL-SN-GLYCEROL-3-PHOSPHATE ACYLTRANSFERASE"/>
    <property type="match status" value="1"/>
</dbReference>
<keyword evidence="4" id="KW-0812">Transmembrane</keyword>
<dbReference type="Pfam" id="PF01553">
    <property type="entry name" value="Acyltransferase"/>
    <property type="match status" value="1"/>
</dbReference>
<dbReference type="RefSeq" id="WP_344844533.1">
    <property type="nucleotide sequence ID" value="NZ_BAABDF010000005.1"/>
</dbReference>
<dbReference type="GO" id="GO:0016746">
    <property type="term" value="F:acyltransferase activity"/>
    <property type="evidence" value="ECO:0007669"/>
    <property type="project" value="UniProtKB-KW"/>
</dbReference>
<keyword evidence="2" id="KW-0808">Transferase</keyword>
<keyword evidence="3 6" id="KW-0012">Acyltransferase</keyword>
<comment type="pathway">
    <text evidence="1">Lipid metabolism.</text>
</comment>
<evidence type="ECO:0000313" key="6">
    <source>
        <dbReference type="EMBL" id="GAA3861812.1"/>
    </source>
</evidence>
<dbReference type="SUPFAM" id="SSF69593">
    <property type="entry name" value="Glycerol-3-phosphate (1)-acyltransferase"/>
    <property type="match status" value="1"/>
</dbReference>
<dbReference type="CDD" id="cd07989">
    <property type="entry name" value="LPLAT_AGPAT-like"/>
    <property type="match status" value="1"/>
</dbReference>
<protein>
    <submittedName>
        <fullName evidence="6">Lysophospholipid acyltransferase family protein</fullName>
    </submittedName>
</protein>
<evidence type="ECO:0000256" key="3">
    <source>
        <dbReference type="ARBA" id="ARBA00023315"/>
    </source>
</evidence>
<dbReference type="EMBL" id="BAABDF010000005">
    <property type="protein sequence ID" value="GAA3861812.1"/>
    <property type="molecule type" value="Genomic_DNA"/>
</dbReference>
<accession>A0ABP7K382</accession>
<keyword evidence="7" id="KW-1185">Reference proteome</keyword>
<evidence type="ECO:0000256" key="1">
    <source>
        <dbReference type="ARBA" id="ARBA00005189"/>
    </source>
</evidence>
<gene>
    <name evidence="6" type="ORF">GCM10022404_10570</name>
</gene>
<dbReference type="PANTHER" id="PTHR10434">
    <property type="entry name" value="1-ACYL-SN-GLYCEROL-3-PHOSPHATE ACYLTRANSFERASE"/>
    <property type="match status" value="1"/>
</dbReference>
<name>A0ABP7K382_9RHOB</name>
<evidence type="ECO:0000313" key="7">
    <source>
        <dbReference type="Proteomes" id="UP001399917"/>
    </source>
</evidence>
<organism evidence="6 7">
    <name type="scientific">Celeribacter arenosi</name>
    <dbReference type="NCBI Taxonomy" id="792649"/>
    <lineage>
        <taxon>Bacteria</taxon>
        <taxon>Pseudomonadati</taxon>
        <taxon>Pseudomonadota</taxon>
        <taxon>Alphaproteobacteria</taxon>
        <taxon>Rhodobacterales</taxon>
        <taxon>Roseobacteraceae</taxon>
        <taxon>Celeribacter</taxon>
    </lineage>
</organism>
<dbReference type="SMART" id="SM00563">
    <property type="entry name" value="PlsC"/>
    <property type="match status" value="1"/>
</dbReference>
<reference evidence="7" key="1">
    <citation type="journal article" date="2019" name="Int. J. Syst. Evol. Microbiol.">
        <title>The Global Catalogue of Microorganisms (GCM) 10K type strain sequencing project: providing services to taxonomists for standard genome sequencing and annotation.</title>
        <authorList>
            <consortium name="The Broad Institute Genomics Platform"/>
            <consortium name="The Broad Institute Genome Sequencing Center for Infectious Disease"/>
            <person name="Wu L."/>
            <person name="Ma J."/>
        </authorList>
    </citation>
    <scope>NUCLEOTIDE SEQUENCE [LARGE SCALE GENOMIC DNA]</scope>
    <source>
        <strain evidence="7">JCM 17190</strain>
    </source>
</reference>
<feature type="transmembrane region" description="Helical" evidence="4">
    <location>
        <begin position="6"/>
        <end position="28"/>
    </location>
</feature>
<sequence>MFYPIQWLLSLIFVVQMYVAMVLLAIFWTPLAIIKRDYAFAAIHSYCRWVRFSARVIVGLRSEIRGEIPTDEVLIASKHQSFFDIIMIVSVVPRPKFIMKKQLIWAPIVGYYARRIGCVAVDRGKRSIAISKMVADVKSGAALPGQLIIFPQGTRVAAGAKKPYKVGVAVLYEQTGQACVPAATNVGVFWKRHGIYRGRGTAVVEFLPRIEQGLKIPEFMGRVEESIETASDKLMQEAGLSVPETISEAGK</sequence>
<keyword evidence="4" id="KW-1133">Transmembrane helix</keyword>
<evidence type="ECO:0000256" key="4">
    <source>
        <dbReference type="SAM" id="Phobius"/>
    </source>
</evidence>
<dbReference type="InterPro" id="IPR002123">
    <property type="entry name" value="Plipid/glycerol_acylTrfase"/>
</dbReference>
<evidence type="ECO:0000259" key="5">
    <source>
        <dbReference type="SMART" id="SM00563"/>
    </source>
</evidence>
<comment type="caution">
    <text evidence="6">The sequence shown here is derived from an EMBL/GenBank/DDBJ whole genome shotgun (WGS) entry which is preliminary data.</text>
</comment>
<proteinExistence type="predicted"/>
<dbReference type="Proteomes" id="UP001399917">
    <property type="component" value="Unassembled WGS sequence"/>
</dbReference>
<feature type="domain" description="Phospholipid/glycerol acyltransferase" evidence="5">
    <location>
        <begin position="73"/>
        <end position="187"/>
    </location>
</feature>
<evidence type="ECO:0000256" key="2">
    <source>
        <dbReference type="ARBA" id="ARBA00022679"/>
    </source>
</evidence>